<feature type="signal peptide" evidence="1">
    <location>
        <begin position="1"/>
        <end position="18"/>
    </location>
</feature>
<name>A0A915YB95_9BACT</name>
<accession>A0A915YB95</accession>
<keyword evidence="1" id="KW-0732">Signal</keyword>
<evidence type="ECO:0000313" key="3">
    <source>
        <dbReference type="Proteomes" id="UP001060919"/>
    </source>
</evidence>
<protein>
    <submittedName>
        <fullName evidence="2">Uncharacterized protein</fullName>
    </submittedName>
</protein>
<dbReference type="Proteomes" id="UP001060919">
    <property type="component" value="Chromosome"/>
</dbReference>
<organism evidence="2 3">
    <name type="scientific">Aureispira anguillae</name>
    <dbReference type="NCBI Taxonomy" id="2864201"/>
    <lineage>
        <taxon>Bacteria</taxon>
        <taxon>Pseudomonadati</taxon>
        <taxon>Bacteroidota</taxon>
        <taxon>Saprospiria</taxon>
        <taxon>Saprospirales</taxon>
        <taxon>Saprospiraceae</taxon>
        <taxon>Aureispira</taxon>
    </lineage>
</organism>
<dbReference type="KEGG" id="aup:AsAng_0006070"/>
<gene>
    <name evidence="2" type="ORF">AsAng_0006070</name>
</gene>
<reference evidence="2" key="1">
    <citation type="submission" date="2022-09" db="EMBL/GenBank/DDBJ databases">
        <title>Aureispira anguillicida sp. nov., isolated from Leptocephalus of Japanese eel Anguilla japonica.</title>
        <authorList>
            <person name="Yuasa K."/>
            <person name="Mekata T."/>
            <person name="Ikunari K."/>
        </authorList>
    </citation>
    <scope>NUCLEOTIDE SEQUENCE</scope>
    <source>
        <strain evidence="2">EL160426</strain>
    </source>
</reference>
<dbReference type="EMBL" id="AP026867">
    <property type="protein sequence ID" value="BDS09902.1"/>
    <property type="molecule type" value="Genomic_DNA"/>
</dbReference>
<evidence type="ECO:0000313" key="2">
    <source>
        <dbReference type="EMBL" id="BDS09902.1"/>
    </source>
</evidence>
<proteinExistence type="predicted"/>
<keyword evidence="3" id="KW-1185">Reference proteome</keyword>
<sequence length="216" mass="26228">MKQALLVFLCSLCSYGMAQEWKTTETRSGDTLVQTQIYVNEKGEKIEDSTQTHKIVSKYRNYYLLNWERFRLDGTAAEDERGVHRKVMFLKKFFKFYNKNQKPLRWVRDAYHYEQGNATYCIFKYNERGDLIEVRFYRDKVERDPTTGIIVRNRLNAIEAYEGMVHRYQFKYFWNRKILKEYAYSIKNEFIDKRVFVGKRVNKKRKKKKNRSALKP</sequence>
<dbReference type="AlphaFoldDB" id="A0A915YB95"/>
<evidence type="ECO:0000256" key="1">
    <source>
        <dbReference type="SAM" id="SignalP"/>
    </source>
</evidence>
<feature type="chain" id="PRO_5037618820" evidence="1">
    <location>
        <begin position="19"/>
        <end position="216"/>
    </location>
</feature>
<dbReference type="RefSeq" id="WP_264791251.1">
    <property type="nucleotide sequence ID" value="NZ_AP026867.1"/>
</dbReference>